<dbReference type="InterPro" id="IPR000182">
    <property type="entry name" value="GNAT_dom"/>
</dbReference>
<sequence length="167" mass="17015">MFVTLRPLDEPLLVALLDAAVAGAEPAEVMPPVAGAEGWSDAARAAFLTFHRSRSVGAVAPVERTWVILEGDTVVGAGRLEPVADGLEVGLWLARGARGRGIGHAAVRELVARAGGRPVVAATTADNVAAVAVLRDLGAVLVESDDAVHAVLPGERVTEVAGPGPAR</sequence>
<evidence type="ECO:0000259" key="1">
    <source>
        <dbReference type="PROSITE" id="PS51186"/>
    </source>
</evidence>
<dbReference type="CDD" id="cd04301">
    <property type="entry name" value="NAT_SF"/>
    <property type="match status" value="1"/>
</dbReference>
<reference evidence="2" key="1">
    <citation type="journal article" date="2014" name="Int. J. Syst. Evol. Microbiol.">
        <title>Complete genome sequence of Corynebacterium casei LMG S-19264T (=DSM 44701T), isolated from a smear-ripened cheese.</title>
        <authorList>
            <consortium name="US DOE Joint Genome Institute (JGI-PGF)"/>
            <person name="Walter F."/>
            <person name="Albersmeier A."/>
            <person name="Kalinowski J."/>
            <person name="Ruckert C."/>
        </authorList>
    </citation>
    <scope>NUCLEOTIDE SEQUENCE</scope>
    <source>
        <strain evidence="2">VKM Ac-1069</strain>
    </source>
</reference>
<dbReference type="AlphaFoldDB" id="A0A9W6NZX1"/>
<gene>
    <name evidence="2" type="ORF">GCM10017577_64350</name>
</gene>
<dbReference type="Gene3D" id="3.40.630.30">
    <property type="match status" value="1"/>
</dbReference>
<dbReference type="InterPro" id="IPR016181">
    <property type="entry name" value="Acyl_CoA_acyltransferase"/>
</dbReference>
<dbReference type="Proteomes" id="UP001143463">
    <property type="component" value="Unassembled WGS sequence"/>
</dbReference>
<dbReference type="GO" id="GO:0016747">
    <property type="term" value="F:acyltransferase activity, transferring groups other than amino-acyl groups"/>
    <property type="evidence" value="ECO:0007669"/>
    <property type="project" value="InterPro"/>
</dbReference>
<evidence type="ECO:0000313" key="2">
    <source>
        <dbReference type="EMBL" id="GLL15285.1"/>
    </source>
</evidence>
<dbReference type="SUPFAM" id="SSF55729">
    <property type="entry name" value="Acyl-CoA N-acyltransferases (Nat)"/>
    <property type="match status" value="1"/>
</dbReference>
<proteinExistence type="predicted"/>
<dbReference type="Pfam" id="PF13302">
    <property type="entry name" value="Acetyltransf_3"/>
    <property type="match status" value="1"/>
</dbReference>
<evidence type="ECO:0000313" key="3">
    <source>
        <dbReference type="Proteomes" id="UP001143463"/>
    </source>
</evidence>
<comment type="caution">
    <text evidence="2">The sequence shown here is derived from an EMBL/GenBank/DDBJ whole genome shotgun (WGS) entry which is preliminary data.</text>
</comment>
<feature type="domain" description="N-acetyltransferase" evidence="1">
    <location>
        <begin position="3"/>
        <end position="158"/>
    </location>
</feature>
<dbReference type="RefSeq" id="WP_037052100.1">
    <property type="nucleotide sequence ID" value="NZ_BAAAUZ010000050.1"/>
</dbReference>
<name>A0A9W6NZX1_9PSEU</name>
<keyword evidence="3" id="KW-1185">Reference proteome</keyword>
<reference evidence="2" key="2">
    <citation type="submission" date="2023-01" db="EMBL/GenBank/DDBJ databases">
        <authorList>
            <person name="Sun Q."/>
            <person name="Evtushenko L."/>
        </authorList>
    </citation>
    <scope>NUCLEOTIDE SEQUENCE</scope>
    <source>
        <strain evidence="2">VKM Ac-1069</strain>
    </source>
</reference>
<protein>
    <recommendedName>
        <fullName evidence="1">N-acetyltransferase domain-containing protein</fullName>
    </recommendedName>
</protein>
<dbReference type="EMBL" id="BSFQ01000044">
    <property type="protein sequence ID" value="GLL15285.1"/>
    <property type="molecule type" value="Genomic_DNA"/>
</dbReference>
<accession>A0A9W6NZX1</accession>
<dbReference type="PROSITE" id="PS51186">
    <property type="entry name" value="GNAT"/>
    <property type="match status" value="1"/>
</dbReference>
<organism evidence="2 3">
    <name type="scientific">Pseudonocardia halophobica</name>
    <dbReference type="NCBI Taxonomy" id="29401"/>
    <lineage>
        <taxon>Bacteria</taxon>
        <taxon>Bacillati</taxon>
        <taxon>Actinomycetota</taxon>
        <taxon>Actinomycetes</taxon>
        <taxon>Pseudonocardiales</taxon>
        <taxon>Pseudonocardiaceae</taxon>
        <taxon>Pseudonocardia</taxon>
    </lineage>
</organism>